<protein>
    <recommendedName>
        <fullName evidence="2">Secreted LysM effector LysM C-terminal domain-containing protein</fullName>
    </recommendedName>
</protein>
<evidence type="ECO:0000259" key="2">
    <source>
        <dbReference type="Pfam" id="PF25139"/>
    </source>
</evidence>
<feature type="domain" description="Secreted LysM effector LysM C-terminal" evidence="2">
    <location>
        <begin position="20"/>
        <end position="132"/>
    </location>
</feature>
<evidence type="ECO:0000313" key="3">
    <source>
        <dbReference type="EMBL" id="KAF7198596.1"/>
    </source>
</evidence>
<dbReference type="InterPro" id="IPR057277">
    <property type="entry name" value="LysM_C"/>
</dbReference>
<proteinExistence type="predicted"/>
<name>A0A8H6RWU5_9PEZI</name>
<sequence>MQFTTAAGLLLALSAAANAWTMAIYDTTNCAQDTTSYYSLEGDATSEASAGCISLPATIPGDVTYCGWFTNGGSTGPGACSSGTFTRPSSFNLRSGGQCAVYKGEGCSGTVSSITANSCGFANSGNWGSMKCWNV</sequence>
<feature type="signal peptide" evidence="1">
    <location>
        <begin position="1"/>
        <end position="19"/>
    </location>
</feature>
<reference evidence="3" key="1">
    <citation type="submission" date="2020-04" db="EMBL/GenBank/DDBJ databases">
        <title>Draft genome resource of the tomato pathogen Pseudocercospora fuligena.</title>
        <authorList>
            <person name="Zaccaron A."/>
        </authorList>
    </citation>
    <scope>NUCLEOTIDE SEQUENCE</scope>
    <source>
        <strain evidence="3">PF001</strain>
    </source>
</reference>
<gene>
    <name evidence="3" type="ORF">HII31_00335</name>
</gene>
<organism evidence="3 4">
    <name type="scientific">Pseudocercospora fuligena</name>
    <dbReference type="NCBI Taxonomy" id="685502"/>
    <lineage>
        <taxon>Eukaryota</taxon>
        <taxon>Fungi</taxon>
        <taxon>Dikarya</taxon>
        <taxon>Ascomycota</taxon>
        <taxon>Pezizomycotina</taxon>
        <taxon>Dothideomycetes</taxon>
        <taxon>Dothideomycetidae</taxon>
        <taxon>Mycosphaerellales</taxon>
        <taxon>Mycosphaerellaceae</taxon>
        <taxon>Pseudocercospora</taxon>
    </lineage>
</organism>
<dbReference type="OrthoDB" id="73875at2759"/>
<accession>A0A8H6RWU5</accession>
<keyword evidence="1" id="KW-0732">Signal</keyword>
<evidence type="ECO:0000313" key="4">
    <source>
        <dbReference type="Proteomes" id="UP000660729"/>
    </source>
</evidence>
<comment type="caution">
    <text evidence="3">The sequence shown here is derived from an EMBL/GenBank/DDBJ whole genome shotgun (WGS) entry which is preliminary data.</text>
</comment>
<evidence type="ECO:0000256" key="1">
    <source>
        <dbReference type="SAM" id="SignalP"/>
    </source>
</evidence>
<dbReference type="Pfam" id="PF25139">
    <property type="entry name" value="LysM14_C"/>
    <property type="match status" value="1"/>
</dbReference>
<keyword evidence="4" id="KW-1185">Reference proteome</keyword>
<feature type="chain" id="PRO_5034112830" description="Secreted LysM effector LysM C-terminal domain-containing protein" evidence="1">
    <location>
        <begin position="20"/>
        <end position="135"/>
    </location>
</feature>
<dbReference type="AlphaFoldDB" id="A0A8H6RWU5"/>
<dbReference type="EMBL" id="JABCIY010000001">
    <property type="protein sequence ID" value="KAF7198596.1"/>
    <property type="molecule type" value="Genomic_DNA"/>
</dbReference>
<dbReference type="Proteomes" id="UP000660729">
    <property type="component" value="Unassembled WGS sequence"/>
</dbReference>